<dbReference type="SUPFAM" id="SSF48652">
    <property type="entry name" value="Tetraspanin"/>
    <property type="match status" value="1"/>
</dbReference>
<feature type="compositionally biased region" description="Basic and acidic residues" evidence="6">
    <location>
        <begin position="79"/>
        <end position="97"/>
    </location>
</feature>
<accession>A0A8B8EF02</accession>
<feature type="transmembrane region" description="Helical" evidence="7">
    <location>
        <begin position="136"/>
        <end position="159"/>
    </location>
</feature>
<feature type="transmembrane region" description="Helical" evidence="7">
    <location>
        <begin position="357"/>
        <end position="380"/>
    </location>
</feature>
<sequence>MAALISFLHLEECSTEKLPVHLAPLAVSDNSALTDIESPEASPSLQNNRMTSSPNVSPNQTTEEIDIVFLASTSPETEFDSREVGSDRRRRKTGSDRISGDLARRKSVRNLVRRRLSSFHEQIPVKIQNFLLKYTLFIFNFMSWLGGLGAVAVGTWLLTDDQKVITEAVDFVLNPFIIICIIGAITFTIAFLGCVGAAREHVLLLKSFYICLSIVLVVELVCGVLVIVCYTEPAARDYLRLTPETLLKRAILQYMDDKNIKKLMDTIQRQFKCCGISTTDEGYRDWRLNMYYNCTTENPSIYRCAVPESCCIYYPGERMNTMCGFGKTDRELSEVQGWIYTRGCAKGFGEWLSKNEYMILLTCCVVMFMQFLAVIFARIFSKRVERRNQWQNLRHQSLES</sequence>
<dbReference type="Proteomes" id="UP000694844">
    <property type="component" value="Chromosome 5"/>
</dbReference>
<evidence type="ECO:0000256" key="5">
    <source>
        <dbReference type="ARBA" id="ARBA00023136"/>
    </source>
</evidence>
<dbReference type="PRINTS" id="PR00259">
    <property type="entry name" value="TMFOUR"/>
</dbReference>
<evidence type="ECO:0000313" key="9">
    <source>
        <dbReference type="RefSeq" id="XP_022338108.1"/>
    </source>
</evidence>
<dbReference type="PANTHER" id="PTHR19282">
    <property type="entry name" value="TETRASPANIN"/>
    <property type="match status" value="1"/>
</dbReference>
<feature type="region of interest" description="Disordered" evidence="6">
    <location>
        <begin position="36"/>
        <end position="59"/>
    </location>
</feature>
<dbReference type="InterPro" id="IPR008952">
    <property type="entry name" value="Tetraspanin_EC2_sf"/>
</dbReference>
<feature type="transmembrane region" description="Helical" evidence="7">
    <location>
        <begin position="207"/>
        <end position="228"/>
    </location>
</feature>
<keyword evidence="3 7" id="KW-0812">Transmembrane</keyword>
<dbReference type="InterPro" id="IPR018499">
    <property type="entry name" value="Tetraspanin/Peripherin"/>
</dbReference>
<dbReference type="GO" id="GO:0005886">
    <property type="term" value="C:plasma membrane"/>
    <property type="evidence" value="ECO:0007669"/>
    <property type="project" value="TreeGrafter"/>
</dbReference>
<protein>
    <submittedName>
        <fullName evidence="9">Tetraspanin-33-like isoform X1</fullName>
    </submittedName>
</protein>
<keyword evidence="5 7" id="KW-0472">Membrane</keyword>
<dbReference type="PANTHER" id="PTHR19282:SF431">
    <property type="entry name" value="TETRASPANIN 26A, ISOFORM B-RELATED"/>
    <property type="match status" value="1"/>
</dbReference>
<evidence type="ECO:0000313" key="8">
    <source>
        <dbReference type="Proteomes" id="UP000694844"/>
    </source>
</evidence>
<dbReference type="Pfam" id="PF00335">
    <property type="entry name" value="Tetraspanin"/>
    <property type="match status" value="1"/>
</dbReference>
<proteinExistence type="inferred from homology"/>
<dbReference type="PROSITE" id="PS00421">
    <property type="entry name" value="TM4_1"/>
    <property type="match status" value="1"/>
</dbReference>
<comment type="similarity">
    <text evidence="2">Belongs to the tetraspanin (TM4SF) family.</text>
</comment>
<dbReference type="AlphaFoldDB" id="A0A8B8EF02"/>
<dbReference type="Gene3D" id="1.10.1450.10">
    <property type="entry name" value="Tetraspanin"/>
    <property type="match status" value="1"/>
</dbReference>
<dbReference type="GeneID" id="111133761"/>
<evidence type="ECO:0000256" key="6">
    <source>
        <dbReference type="SAM" id="MobiDB-lite"/>
    </source>
</evidence>
<comment type="subcellular location">
    <subcellularLocation>
        <location evidence="1">Membrane</location>
        <topology evidence="1">Multi-pass membrane protein</topology>
    </subcellularLocation>
</comment>
<organism evidence="8 9">
    <name type="scientific">Crassostrea virginica</name>
    <name type="common">Eastern oyster</name>
    <dbReference type="NCBI Taxonomy" id="6565"/>
    <lineage>
        <taxon>Eukaryota</taxon>
        <taxon>Metazoa</taxon>
        <taxon>Spiralia</taxon>
        <taxon>Lophotrochozoa</taxon>
        <taxon>Mollusca</taxon>
        <taxon>Bivalvia</taxon>
        <taxon>Autobranchia</taxon>
        <taxon>Pteriomorphia</taxon>
        <taxon>Ostreida</taxon>
        <taxon>Ostreoidea</taxon>
        <taxon>Ostreidae</taxon>
        <taxon>Crassostrea</taxon>
    </lineage>
</organism>
<evidence type="ECO:0000256" key="1">
    <source>
        <dbReference type="ARBA" id="ARBA00004141"/>
    </source>
</evidence>
<feature type="region of interest" description="Disordered" evidence="6">
    <location>
        <begin position="76"/>
        <end position="97"/>
    </location>
</feature>
<dbReference type="RefSeq" id="XP_022338108.1">
    <property type="nucleotide sequence ID" value="XM_022482400.1"/>
</dbReference>
<dbReference type="OrthoDB" id="2014092at2759"/>
<feature type="transmembrane region" description="Helical" evidence="7">
    <location>
        <begin position="171"/>
        <end position="195"/>
    </location>
</feature>
<keyword evidence="4 7" id="KW-1133">Transmembrane helix</keyword>
<evidence type="ECO:0000256" key="3">
    <source>
        <dbReference type="ARBA" id="ARBA00022692"/>
    </source>
</evidence>
<dbReference type="InterPro" id="IPR018503">
    <property type="entry name" value="Tetraspanin_CS"/>
</dbReference>
<evidence type="ECO:0000256" key="7">
    <source>
        <dbReference type="SAM" id="Phobius"/>
    </source>
</evidence>
<evidence type="ECO:0000256" key="4">
    <source>
        <dbReference type="ARBA" id="ARBA00022989"/>
    </source>
</evidence>
<feature type="compositionally biased region" description="Polar residues" evidence="6">
    <location>
        <begin position="41"/>
        <end position="59"/>
    </location>
</feature>
<evidence type="ECO:0000256" key="2">
    <source>
        <dbReference type="ARBA" id="ARBA00006840"/>
    </source>
</evidence>
<dbReference type="KEGG" id="cvn:111133761"/>
<reference evidence="9" key="1">
    <citation type="submission" date="2025-08" db="UniProtKB">
        <authorList>
            <consortium name="RefSeq"/>
        </authorList>
    </citation>
    <scope>IDENTIFICATION</scope>
    <source>
        <tissue evidence="9">Whole sample</tissue>
    </source>
</reference>
<gene>
    <name evidence="9" type="primary">LOC111133761</name>
</gene>
<keyword evidence="8" id="KW-1185">Reference proteome</keyword>
<name>A0A8B8EF02_CRAVI</name>